<dbReference type="Gene3D" id="1.10.10.10">
    <property type="entry name" value="Winged helix-like DNA-binding domain superfamily/Winged helix DNA-binding domain"/>
    <property type="match status" value="1"/>
</dbReference>
<dbReference type="InterPro" id="IPR036388">
    <property type="entry name" value="WH-like_DNA-bd_sf"/>
</dbReference>
<dbReference type="EMBL" id="AUZX01014160">
    <property type="protein sequence ID" value="EQD32870.1"/>
    <property type="molecule type" value="Genomic_DNA"/>
</dbReference>
<dbReference type="PROSITE" id="PS51197">
    <property type="entry name" value="HTH_RRF2_2"/>
    <property type="match status" value="1"/>
</dbReference>
<organism evidence="2">
    <name type="scientific">mine drainage metagenome</name>
    <dbReference type="NCBI Taxonomy" id="410659"/>
    <lineage>
        <taxon>unclassified sequences</taxon>
        <taxon>metagenomes</taxon>
        <taxon>ecological metagenomes</taxon>
    </lineage>
</organism>
<comment type="caution">
    <text evidence="2">The sequence shown here is derived from an EMBL/GenBank/DDBJ whole genome shotgun (WGS) entry which is preliminary data.</text>
</comment>
<sequence>MRLSTRVRYGMQAMLALALRSGPEPMSVKEIAERQDLPEHYLEQLITPLRRAGLVQSARGAQGGYVLARPAREITLLEVVQALDGPLELESCDCPPSSPHASGFCLEHALWLKLKRVIDDFLEGETLDDLREEAVNAAALHAPVYDI</sequence>
<dbReference type="NCBIfam" id="TIGR00738">
    <property type="entry name" value="rrf2_super"/>
    <property type="match status" value="1"/>
</dbReference>
<dbReference type="Pfam" id="PF02082">
    <property type="entry name" value="Rrf2"/>
    <property type="match status" value="1"/>
</dbReference>
<gene>
    <name evidence="2" type="ORF">B1A_19191</name>
</gene>
<keyword evidence="1" id="KW-0238">DNA-binding</keyword>
<dbReference type="SUPFAM" id="SSF46785">
    <property type="entry name" value="Winged helix' DNA-binding domain"/>
    <property type="match status" value="1"/>
</dbReference>
<proteinExistence type="predicted"/>
<dbReference type="PANTHER" id="PTHR33221:SF5">
    <property type="entry name" value="HTH-TYPE TRANSCRIPTIONAL REGULATOR ISCR"/>
    <property type="match status" value="1"/>
</dbReference>
<dbReference type="AlphaFoldDB" id="T0ZSP7"/>
<evidence type="ECO:0000313" key="2">
    <source>
        <dbReference type="EMBL" id="EQD32870.1"/>
    </source>
</evidence>
<dbReference type="InterPro" id="IPR030489">
    <property type="entry name" value="TR_Rrf2-type_CS"/>
</dbReference>
<dbReference type="InterPro" id="IPR000944">
    <property type="entry name" value="Tscrpt_reg_Rrf2"/>
</dbReference>
<name>T0ZSP7_9ZZZZ</name>
<evidence type="ECO:0000256" key="1">
    <source>
        <dbReference type="ARBA" id="ARBA00023125"/>
    </source>
</evidence>
<reference evidence="2" key="2">
    <citation type="journal article" date="2014" name="ISME J.">
        <title>Microbial stratification in low pH oxic and suboxic macroscopic growths along an acid mine drainage.</title>
        <authorList>
            <person name="Mendez-Garcia C."/>
            <person name="Mesa V."/>
            <person name="Sprenger R.R."/>
            <person name="Richter M."/>
            <person name="Diez M.S."/>
            <person name="Solano J."/>
            <person name="Bargiela R."/>
            <person name="Golyshina O.V."/>
            <person name="Manteca A."/>
            <person name="Ramos J.L."/>
            <person name="Gallego J.R."/>
            <person name="Llorente I."/>
            <person name="Martins Dos Santos V.A."/>
            <person name="Jensen O.N."/>
            <person name="Pelaez A.I."/>
            <person name="Sanchez J."/>
            <person name="Ferrer M."/>
        </authorList>
    </citation>
    <scope>NUCLEOTIDE SEQUENCE</scope>
</reference>
<reference evidence="2" key="1">
    <citation type="submission" date="2013-08" db="EMBL/GenBank/DDBJ databases">
        <authorList>
            <person name="Mendez C."/>
            <person name="Richter M."/>
            <person name="Ferrer M."/>
            <person name="Sanchez J."/>
        </authorList>
    </citation>
    <scope>NUCLEOTIDE SEQUENCE</scope>
</reference>
<protein>
    <submittedName>
        <fullName evidence="2">Transcriptional regulator, Rrf2</fullName>
    </submittedName>
</protein>
<dbReference type="PROSITE" id="PS01332">
    <property type="entry name" value="HTH_RRF2_1"/>
    <property type="match status" value="1"/>
</dbReference>
<dbReference type="PANTHER" id="PTHR33221">
    <property type="entry name" value="WINGED HELIX-TURN-HELIX TRANSCRIPTIONAL REGULATOR, RRF2 FAMILY"/>
    <property type="match status" value="1"/>
</dbReference>
<dbReference type="GO" id="GO:0005829">
    <property type="term" value="C:cytosol"/>
    <property type="evidence" value="ECO:0007669"/>
    <property type="project" value="TreeGrafter"/>
</dbReference>
<dbReference type="GO" id="GO:0003700">
    <property type="term" value="F:DNA-binding transcription factor activity"/>
    <property type="evidence" value="ECO:0007669"/>
    <property type="project" value="TreeGrafter"/>
</dbReference>
<accession>T0ZSP7</accession>
<dbReference type="InterPro" id="IPR036390">
    <property type="entry name" value="WH_DNA-bd_sf"/>
</dbReference>
<dbReference type="GO" id="GO:0003677">
    <property type="term" value="F:DNA binding"/>
    <property type="evidence" value="ECO:0007669"/>
    <property type="project" value="UniProtKB-KW"/>
</dbReference>